<sequence length="352" mass="40400">MYSLFGLFVVLCLSFWSPVVTIRWLGIRHTSQHTWDKKDCNRIHGFSGKQYKICRRNLPAMLYVTAAVEMTREECQHQFQNKRWNCSTIVKAPQFLPDLKRGTPEAAFVYALSAAALTYSITQACGMKRLKPCKCGTNPKFKHPDGEWGGCHDNIARGMRFSKDFTDAVEAQRMRKHKSMAVALMNLHNNGVGRKAVHSRLEFHCRCHGVSGGCTAKTCIRRLGDFRLVADLLKNRYARIVYVESKTKSKRKARVLKSKRGRRRYTSSDLVALQGSPNYCHKNRKRGTAGTHGRLCDPTKRRGEGSCAYLCCGRGHRTEEVVHEERCECKYIWCCYVKCQTCRKRVRESRCL</sequence>
<evidence type="ECO:0000313" key="13">
    <source>
        <dbReference type="EMBL" id="EDO37901.1"/>
    </source>
</evidence>
<dbReference type="GO" id="GO:0030182">
    <property type="term" value="P:neuron differentiation"/>
    <property type="evidence" value="ECO:0000318"/>
    <property type="project" value="GO_Central"/>
</dbReference>
<evidence type="ECO:0000256" key="9">
    <source>
        <dbReference type="ARBA" id="ARBA00023288"/>
    </source>
</evidence>
<comment type="function">
    <text evidence="10">Ligand for members of the frizzled family of seven transmembrane receptors.</text>
</comment>
<dbReference type="OMA" id="CKLLPGM"/>
<dbReference type="PRINTS" id="PR01349">
    <property type="entry name" value="WNTPROTEIN"/>
</dbReference>
<dbReference type="AlphaFoldDB" id="Q5IRC2"/>
<dbReference type="InterPro" id="IPR018161">
    <property type="entry name" value="Wnt_CS"/>
</dbReference>
<keyword evidence="8" id="KW-0325">Glycoprotein</keyword>
<protein>
    <recommendedName>
        <fullName evidence="10">Protein Wnt</fullName>
    </recommendedName>
</protein>
<dbReference type="GO" id="GO:0005125">
    <property type="term" value="F:cytokine activity"/>
    <property type="evidence" value="ECO:0000318"/>
    <property type="project" value="GO_Central"/>
</dbReference>
<dbReference type="STRING" id="45351.Q5IRC2"/>
<accession>Q5IRC2</accession>
<dbReference type="GO" id="GO:0060070">
    <property type="term" value="P:canonical Wnt signaling pathway"/>
    <property type="evidence" value="ECO:0000318"/>
    <property type="project" value="GO_Central"/>
</dbReference>
<evidence type="ECO:0000256" key="11">
    <source>
        <dbReference type="SAM" id="SignalP"/>
    </source>
</evidence>
<evidence type="ECO:0000256" key="4">
    <source>
        <dbReference type="ARBA" id="ARBA00022525"/>
    </source>
</evidence>
<dbReference type="PANTHER" id="PTHR12027:SF101">
    <property type="entry name" value="PROTEIN WNT-4"/>
    <property type="match status" value="1"/>
</dbReference>
<keyword evidence="3 10" id="KW-0217">Developmental protein</keyword>
<dbReference type="GO" id="GO:0045165">
    <property type="term" value="P:cell fate commitment"/>
    <property type="evidence" value="ECO:0000318"/>
    <property type="project" value="GO_Central"/>
</dbReference>
<feature type="signal peptide" evidence="11">
    <location>
        <begin position="1"/>
        <end position="21"/>
    </location>
</feature>
<dbReference type="PANTHER" id="PTHR12027">
    <property type="entry name" value="WNT RELATED"/>
    <property type="match status" value="1"/>
</dbReference>
<dbReference type="EMBL" id="AY687349">
    <property type="protein sequence ID" value="AAV87175.1"/>
    <property type="molecule type" value="mRNA"/>
</dbReference>
<dbReference type="InterPro" id="IPR043158">
    <property type="entry name" value="Wnt_C"/>
</dbReference>
<dbReference type="EMBL" id="DS469636">
    <property type="protein sequence ID" value="EDO37901.1"/>
    <property type="molecule type" value="Genomic_DNA"/>
</dbReference>
<dbReference type="InParanoid" id="Q5IRC2"/>
<reference evidence="12" key="1">
    <citation type="journal article" date="2005" name="Nature">
        <title>Unexpected complexity of the Wnt gene family in a sea anemone.</title>
        <authorList>
            <person name="Kusserow A."/>
            <person name="Pang K."/>
            <person name="Sturm C."/>
            <person name="Hrouda M."/>
            <person name="Lentfer J."/>
            <person name="Schmidt H.A."/>
            <person name="Technau U."/>
            <person name="von Haeseler A."/>
            <person name="Hobmayer B."/>
            <person name="Martindale M.Q."/>
            <person name="Holstein T.W."/>
        </authorList>
    </citation>
    <scope>NUCLEOTIDE SEQUENCE</scope>
</reference>
<evidence type="ECO:0000256" key="10">
    <source>
        <dbReference type="RuleBase" id="RU003500"/>
    </source>
</evidence>
<keyword evidence="14" id="KW-1185">Reference proteome</keyword>
<evidence type="ECO:0000256" key="1">
    <source>
        <dbReference type="ARBA" id="ARBA00004498"/>
    </source>
</evidence>
<comment type="similarity">
    <text evidence="2 10">Belongs to the Wnt family.</text>
</comment>
<keyword evidence="5" id="KW-0272">Extracellular matrix</keyword>
<name>Q5IRC2_NEMVE</name>
<reference evidence="13 14" key="2">
    <citation type="journal article" date="2007" name="Science">
        <title>Sea anemone genome reveals ancestral eumetazoan gene repertoire and genomic organization.</title>
        <authorList>
            <person name="Putnam N.H."/>
            <person name="Srivastava M."/>
            <person name="Hellsten U."/>
            <person name="Dirks B."/>
            <person name="Chapman J."/>
            <person name="Salamov A."/>
            <person name="Terry A."/>
            <person name="Shapiro H."/>
            <person name="Lindquist E."/>
            <person name="Kapitonov V.V."/>
            <person name="Jurka J."/>
            <person name="Genikhovich G."/>
            <person name="Grigoriev I.V."/>
            <person name="Lucas S.M."/>
            <person name="Steele R.E."/>
            <person name="Finnerty J.R."/>
            <person name="Technau U."/>
            <person name="Martindale M.Q."/>
            <person name="Rokhsar D.S."/>
        </authorList>
    </citation>
    <scope>NUCLEOTIDE SEQUENCE [LARGE SCALE GENOMIC DNA]</scope>
    <source>
        <strain evidence="13">CH2 x CH6</strain>
        <strain evidence="14">CH2 X CH6</strain>
    </source>
</reference>
<keyword evidence="11" id="KW-0732">Signal</keyword>
<dbReference type="eggNOG" id="KOG3913">
    <property type="taxonomic scope" value="Eukaryota"/>
</dbReference>
<dbReference type="SMART" id="SM00097">
    <property type="entry name" value="WNT1"/>
    <property type="match status" value="1"/>
</dbReference>
<organism evidence="12">
    <name type="scientific">Nematostella vectensis</name>
    <name type="common">Starlet sea anemone</name>
    <dbReference type="NCBI Taxonomy" id="45351"/>
    <lineage>
        <taxon>Eukaryota</taxon>
        <taxon>Metazoa</taxon>
        <taxon>Cnidaria</taxon>
        <taxon>Anthozoa</taxon>
        <taxon>Hexacorallia</taxon>
        <taxon>Actiniaria</taxon>
        <taxon>Edwardsiidae</taxon>
        <taxon>Nematostella</taxon>
    </lineage>
</organism>
<evidence type="ECO:0000256" key="8">
    <source>
        <dbReference type="ARBA" id="ARBA00023180"/>
    </source>
</evidence>
<dbReference type="HOGENOM" id="CLU_033039_1_0_1"/>
<evidence type="ECO:0000256" key="3">
    <source>
        <dbReference type="ARBA" id="ARBA00022473"/>
    </source>
</evidence>
<dbReference type="Proteomes" id="UP000001593">
    <property type="component" value="Unassembled WGS sequence"/>
</dbReference>
<keyword evidence="7" id="KW-1015">Disulfide bond</keyword>
<evidence type="ECO:0000256" key="5">
    <source>
        <dbReference type="ARBA" id="ARBA00022530"/>
    </source>
</evidence>
<comment type="subcellular location">
    <subcellularLocation>
        <location evidence="1 10">Secreted</location>
        <location evidence="1 10">Extracellular space</location>
        <location evidence="1 10">Extracellular matrix</location>
    </subcellularLocation>
</comment>
<dbReference type="CDD" id="cd19343">
    <property type="entry name" value="Wnt_Wnt11"/>
    <property type="match status" value="1"/>
</dbReference>
<dbReference type="FunFam" id="3.30.2460.20:FF:000001">
    <property type="entry name" value="Wnt homolog"/>
    <property type="match status" value="1"/>
</dbReference>
<dbReference type="PROSITE" id="PS00246">
    <property type="entry name" value="WNT1"/>
    <property type="match status" value="1"/>
</dbReference>
<evidence type="ECO:0000256" key="6">
    <source>
        <dbReference type="ARBA" id="ARBA00022687"/>
    </source>
</evidence>
<dbReference type="Gene3D" id="3.30.2460.20">
    <property type="match status" value="1"/>
</dbReference>
<dbReference type="GO" id="GO:0005109">
    <property type="term" value="F:frizzled binding"/>
    <property type="evidence" value="ECO:0000318"/>
    <property type="project" value="GO_Central"/>
</dbReference>
<proteinExistence type="evidence at transcript level"/>
<dbReference type="KEGG" id="nve:5509463"/>
<evidence type="ECO:0000313" key="14">
    <source>
        <dbReference type="Proteomes" id="UP000001593"/>
    </source>
</evidence>
<evidence type="ECO:0000313" key="12">
    <source>
        <dbReference type="EMBL" id="AAV87175.1"/>
    </source>
</evidence>
<keyword evidence="6 10" id="KW-0879">Wnt signaling pathway</keyword>
<gene>
    <name evidence="13" type="ORF">NEMVEDRAFT_v1g230011</name>
</gene>
<dbReference type="InterPro" id="IPR005817">
    <property type="entry name" value="Wnt"/>
</dbReference>
<dbReference type="Pfam" id="PF00110">
    <property type="entry name" value="wnt"/>
    <property type="match status" value="1"/>
</dbReference>
<feature type="chain" id="PRO_5010140068" description="Protein Wnt" evidence="11">
    <location>
        <begin position="22"/>
        <end position="352"/>
    </location>
</feature>
<keyword evidence="4" id="KW-0964">Secreted</keyword>
<evidence type="ECO:0000256" key="2">
    <source>
        <dbReference type="ARBA" id="ARBA00005683"/>
    </source>
</evidence>
<keyword evidence="9" id="KW-0449">Lipoprotein</keyword>
<dbReference type="GO" id="GO:0005615">
    <property type="term" value="C:extracellular space"/>
    <property type="evidence" value="ECO:0000318"/>
    <property type="project" value="GO_Central"/>
</dbReference>
<evidence type="ECO:0000256" key="7">
    <source>
        <dbReference type="ARBA" id="ARBA00023157"/>
    </source>
</evidence>